<gene>
    <name evidence="4" type="ORF">CHRIB12_LOCUS15054</name>
</gene>
<evidence type="ECO:0000256" key="1">
    <source>
        <dbReference type="SAM" id="MobiDB-lite"/>
    </source>
</evidence>
<accession>A0A915ZHX1</accession>
<dbReference type="AlphaFoldDB" id="A0A915ZHX1"/>
<dbReference type="Proteomes" id="UP000684084">
    <property type="component" value="Unassembled WGS sequence"/>
</dbReference>
<evidence type="ECO:0000313" key="5">
    <source>
        <dbReference type="Proteomes" id="UP000684084"/>
    </source>
</evidence>
<protein>
    <recommendedName>
        <fullName evidence="3">NYN domain-containing protein</fullName>
    </recommendedName>
</protein>
<evidence type="ECO:0000313" key="4">
    <source>
        <dbReference type="EMBL" id="CAB5375895.1"/>
    </source>
</evidence>
<feature type="domain" description="NYN" evidence="3">
    <location>
        <begin position="102"/>
        <end position="241"/>
    </location>
</feature>
<feature type="domain" description="NYN" evidence="3">
    <location>
        <begin position="360"/>
        <end position="458"/>
    </location>
</feature>
<keyword evidence="2" id="KW-0812">Transmembrane</keyword>
<dbReference type="VEuPathDB" id="FungiDB:RhiirFUN_017306"/>
<feature type="compositionally biased region" description="Polar residues" evidence="1">
    <location>
        <begin position="358"/>
        <end position="373"/>
    </location>
</feature>
<dbReference type="InterPro" id="IPR021139">
    <property type="entry name" value="NYN"/>
</dbReference>
<dbReference type="Pfam" id="PF01936">
    <property type="entry name" value="NYN"/>
    <property type="match status" value="2"/>
</dbReference>
<keyword evidence="2" id="KW-1133">Transmembrane helix</keyword>
<evidence type="ECO:0000256" key="2">
    <source>
        <dbReference type="SAM" id="Phobius"/>
    </source>
</evidence>
<dbReference type="InterPro" id="IPR047140">
    <property type="entry name" value="LabA"/>
</dbReference>
<evidence type="ECO:0000259" key="3">
    <source>
        <dbReference type="Pfam" id="PF01936"/>
    </source>
</evidence>
<dbReference type="PANTHER" id="PTHR35458">
    <property type="entry name" value="SLR0755 PROTEIN"/>
    <property type="match status" value="1"/>
</dbReference>
<sequence>MQPLFTSTFIKSVGVVSFSLLLEKCSSGIIQPTLTYKKPFFPFTWIKKNRNARTNSLWYARILFSLLVAFFPFLPVWYHNCYTCLIMTDAENLFLVAASDLVYIFIDYSNVVHEGSRECSFPNESFNVDLNRLVTTVCNERKLGGVFIAGSTPTPAKDELAWRRAEHHHGFNVEIFPRNAFNKEEGVDVHLACEIKTVMFTKIPGTLILITGDSDFSEPVNQAKEKKWGVEIWSWPKGMAKTFKSFPYVSLKVHYLSFVYIARKRPPKDKFVLKISGNIIKSWEWKDGPIMEYYCTRKLLCQFYWINDTTAHLYFKREDQLQDASNWWKSKDYPDMLVEKLGKDIKNDKMLHEGNHTNIQNNIVGSTPQTASTPPKEELSRERIEDLGLDVKTFSRKALNKEKGADVHLACSIMDVTYFENPGTLILITDGSNFSTAIKKAKEKKWKVEKCSWPKGMARDHYRSFAYVTGTYPLKSKYVLKISVDIIKDRRLRNEPIMEYYFTHNLLCQFYWIDDTIAHLYFSSENQLQHANSSLILLSTNIFRDTGPNPEICKIPGTVRNISYRNGVI</sequence>
<keyword evidence="2" id="KW-0472">Membrane</keyword>
<comment type="caution">
    <text evidence="4">The sequence shown here is derived from an EMBL/GenBank/DDBJ whole genome shotgun (WGS) entry which is preliminary data.</text>
</comment>
<dbReference type="GO" id="GO:0004540">
    <property type="term" value="F:RNA nuclease activity"/>
    <property type="evidence" value="ECO:0007669"/>
    <property type="project" value="InterPro"/>
</dbReference>
<feature type="transmembrane region" description="Helical" evidence="2">
    <location>
        <begin position="57"/>
        <end position="78"/>
    </location>
</feature>
<dbReference type="OrthoDB" id="2311180at2759"/>
<name>A0A915ZHX1_9GLOM</name>
<reference evidence="4" key="1">
    <citation type="submission" date="2020-05" db="EMBL/GenBank/DDBJ databases">
        <authorList>
            <person name="Rincon C."/>
            <person name="Sanders R I."/>
            <person name="Robbins C."/>
            <person name="Chaturvedi A."/>
        </authorList>
    </citation>
    <scope>NUCLEOTIDE SEQUENCE</scope>
    <source>
        <strain evidence="4">CHB12</strain>
    </source>
</reference>
<organism evidence="4 5">
    <name type="scientific">Rhizophagus irregularis</name>
    <dbReference type="NCBI Taxonomy" id="588596"/>
    <lineage>
        <taxon>Eukaryota</taxon>
        <taxon>Fungi</taxon>
        <taxon>Fungi incertae sedis</taxon>
        <taxon>Mucoromycota</taxon>
        <taxon>Glomeromycotina</taxon>
        <taxon>Glomeromycetes</taxon>
        <taxon>Glomerales</taxon>
        <taxon>Glomeraceae</taxon>
        <taxon>Rhizophagus</taxon>
    </lineage>
</organism>
<dbReference type="PANTHER" id="PTHR35458:SF8">
    <property type="entry name" value="SLR0650 PROTEIN"/>
    <property type="match status" value="1"/>
</dbReference>
<dbReference type="EMBL" id="CAGKOT010000035">
    <property type="protein sequence ID" value="CAB5375895.1"/>
    <property type="molecule type" value="Genomic_DNA"/>
</dbReference>
<feature type="region of interest" description="Disordered" evidence="1">
    <location>
        <begin position="358"/>
        <end position="379"/>
    </location>
</feature>
<proteinExistence type="predicted"/>